<evidence type="ECO:0000313" key="1">
    <source>
        <dbReference type="EMBL" id="EQM62947.1"/>
    </source>
</evidence>
<organism evidence="1 2">
    <name type="scientific">Chlamydia ibidis 10-1398/6</name>
    <dbReference type="NCBI Taxonomy" id="1046581"/>
    <lineage>
        <taxon>Bacteria</taxon>
        <taxon>Pseudomonadati</taxon>
        <taxon>Chlamydiota</taxon>
        <taxon>Chlamydiia</taxon>
        <taxon>Chlamydiales</taxon>
        <taxon>Chlamydiaceae</taxon>
        <taxon>Chlamydia/Chlamydophila group</taxon>
        <taxon>Chlamydia</taxon>
    </lineage>
</organism>
<accession>A0ABN0N0A0</accession>
<protein>
    <submittedName>
        <fullName evidence="1">HEAT repeat family protein</fullName>
    </submittedName>
</protein>
<keyword evidence="2" id="KW-1185">Reference proteome</keyword>
<reference evidence="1 2" key="1">
    <citation type="submission" date="2013-07" db="EMBL/GenBank/DDBJ databases">
        <title>Isolation of a new Chlamydia species from the feral Sacred Ibis (Threskiornis aethiopicus): Chlamydia ibidis.</title>
        <authorList>
            <person name="Vorimore F."/>
            <person name="Hsia R.-C."/>
            <person name="Huot-Creasy H."/>
            <person name="Bastian S."/>
            <person name="Deruyter L."/>
            <person name="Passet A."/>
            <person name="Sachse K."/>
            <person name="Bavoil P."/>
            <person name="Myers G."/>
            <person name="Laroucau K."/>
        </authorList>
    </citation>
    <scope>NUCLEOTIDE SEQUENCE [LARGE SCALE GENOMIC DNA]</scope>
    <source>
        <strain evidence="1 2">10-1398/6</strain>
    </source>
</reference>
<evidence type="ECO:0000313" key="2">
    <source>
        <dbReference type="Proteomes" id="UP000016064"/>
    </source>
</evidence>
<name>A0ABN0N0A0_9CHLA</name>
<dbReference type="EMBL" id="APJW01000001">
    <property type="protein sequence ID" value="EQM62947.1"/>
    <property type="molecule type" value="Genomic_DNA"/>
</dbReference>
<dbReference type="Gene3D" id="1.25.10.10">
    <property type="entry name" value="Leucine-rich Repeat Variant"/>
    <property type="match status" value="1"/>
</dbReference>
<gene>
    <name evidence="1" type="ORF">H359_0339</name>
</gene>
<comment type="caution">
    <text evidence="1">The sequence shown here is derived from an EMBL/GenBank/DDBJ whole genome shotgun (WGS) entry which is preliminary data.</text>
</comment>
<dbReference type="InterPro" id="IPR011989">
    <property type="entry name" value="ARM-like"/>
</dbReference>
<dbReference type="Proteomes" id="UP000016064">
    <property type="component" value="Unassembled WGS sequence"/>
</dbReference>
<dbReference type="SUPFAM" id="SSF48371">
    <property type="entry name" value="ARM repeat"/>
    <property type="match status" value="1"/>
</dbReference>
<proteinExistence type="predicted"/>
<dbReference type="InterPro" id="IPR016024">
    <property type="entry name" value="ARM-type_fold"/>
</dbReference>
<sequence>MIHDISNAVKEADRVLNSAEYSCDEARLALRALIQSKEYALWKESYTKASKRYPQLRYNRDILEDFALQVLADSISHPSITVRAVNVLAMGLAGDFRVSPLLVKMLSDDSALVRTLALQVVLRYGSEDLKEEVVRIACQDDFIHVRVVAYQIAALLGIEKLLPYLKERAHNSLVDGAERREAWKASCMLDRELMDQSNIYNDIDQALITCQMLHHEVNKRNEHIFLKLLSIESPEVQEAALLTALACGRDISCKSSDIAMKVRSLSQTSPFPKVRLQAAALLYLQGDSLGEKILEDGLRSPITSVMEAASAAVCSLGIQGVHIAEKYVSSVVSKKASANLAILLLVSRRSIEMAGDIIAKFILNPEMCWAIEHFLWEEQWDPKYEVLPLYSSMVKREISRKLIRLLAIAKYSKVKQVTADFLSGQQSRAWSFFSGVFWEEGEEEDVVVSISDQESFAVNLETALANLCKKRDQDSLEKAIALYPNSQWHDKLAILEAVAFSENIESIDFLLNCCQYETPSLRSAAAGAIFAIFK</sequence>